<reference evidence="2" key="1">
    <citation type="journal article" name="BMC Genomics">
        <title>Long-read sequencing and de novo genome assembly of marine medaka (Oryzias melastigma).</title>
        <authorList>
            <person name="Liang P."/>
            <person name="Saqib H.S.A."/>
            <person name="Ni X."/>
            <person name="Shen Y."/>
        </authorList>
    </citation>
    <scope>NUCLEOTIDE SEQUENCE</scope>
    <source>
        <strain evidence="2">Bigg-433</strain>
    </source>
</reference>
<accession>A0A834BYL9</accession>
<sequence>MTSTPSIPTSTLFPRPSCHTCPPSSRESLRKKEDAEERLGVQAVGVEVPQQLRICDLHHRMKPRPSFITQPPLSSSSSFGQKLLCKTSSMPGVCSFLFSTAHI</sequence>
<name>A0A834BYL9_ORYME</name>
<dbReference type="AlphaFoldDB" id="A0A834BYL9"/>
<evidence type="ECO:0000256" key="1">
    <source>
        <dbReference type="SAM" id="MobiDB-lite"/>
    </source>
</evidence>
<feature type="compositionally biased region" description="Polar residues" evidence="1">
    <location>
        <begin position="1"/>
        <end position="12"/>
    </location>
</feature>
<dbReference type="Proteomes" id="UP000646548">
    <property type="component" value="Unassembled WGS sequence"/>
</dbReference>
<gene>
    <name evidence="2" type="ORF">FQA47_018580</name>
</gene>
<dbReference type="EMBL" id="WKFB01000553">
    <property type="protein sequence ID" value="KAF6719824.1"/>
    <property type="molecule type" value="Genomic_DNA"/>
</dbReference>
<comment type="caution">
    <text evidence="2">The sequence shown here is derived from an EMBL/GenBank/DDBJ whole genome shotgun (WGS) entry which is preliminary data.</text>
</comment>
<evidence type="ECO:0000313" key="3">
    <source>
        <dbReference type="Proteomes" id="UP000646548"/>
    </source>
</evidence>
<organism evidence="2 3">
    <name type="scientific">Oryzias melastigma</name>
    <name type="common">Marine medaka</name>
    <dbReference type="NCBI Taxonomy" id="30732"/>
    <lineage>
        <taxon>Eukaryota</taxon>
        <taxon>Metazoa</taxon>
        <taxon>Chordata</taxon>
        <taxon>Craniata</taxon>
        <taxon>Vertebrata</taxon>
        <taxon>Euteleostomi</taxon>
        <taxon>Actinopterygii</taxon>
        <taxon>Neopterygii</taxon>
        <taxon>Teleostei</taxon>
        <taxon>Neoteleostei</taxon>
        <taxon>Acanthomorphata</taxon>
        <taxon>Ovalentaria</taxon>
        <taxon>Atherinomorphae</taxon>
        <taxon>Beloniformes</taxon>
        <taxon>Adrianichthyidae</taxon>
        <taxon>Oryziinae</taxon>
        <taxon>Oryzias</taxon>
    </lineage>
</organism>
<proteinExistence type="predicted"/>
<evidence type="ECO:0000313" key="2">
    <source>
        <dbReference type="EMBL" id="KAF6719824.1"/>
    </source>
</evidence>
<protein>
    <submittedName>
        <fullName evidence="2">Uncharacterized protein</fullName>
    </submittedName>
</protein>
<feature type="region of interest" description="Disordered" evidence="1">
    <location>
        <begin position="1"/>
        <end position="35"/>
    </location>
</feature>